<name>A0AAP0KSC5_9MAGN</name>
<dbReference type="Proteomes" id="UP001419268">
    <property type="component" value="Unassembled WGS sequence"/>
</dbReference>
<accession>A0AAP0KSC5</accession>
<sequence>MHLHEARRNHGYVDTLPRVSRWDVKMEQGLNVEYGQRIRRALDKCRSNMRVRQAVDVIKAWKALPPRESDKAAVVKMADEALKLLTIFGSPTPLPTQ</sequence>
<keyword evidence="2" id="KW-1185">Reference proteome</keyword>
<evidence type="ECO:0000313" key="1">
    <source>
        <dbReference type="EMBL" id="KAK9157798.1"/>
    </source>
</evidence>
<gene>
    <name evidence="1" type="ORF">Scep_004372</name>
</gene>
<proteinExistence type="predicted"/>
<evidence type="ECO:0000313" key="2">
    <source>
        <dbReference type="Proteomes" id="UP001419268"/>
    </source>
</evidence>
<dbReference type="AlphaFoldDB" id="A0AAP0KSC5"/>
<comment type="caution">
    <text evidence="1">The sequence shown here is derived from an EMBL/GenBank/DDBJ whole genome shotgun (WGS) entry which is preliminary data.</text>
</comment>
<dbReference type="EMBL" id="JBBNAG010000002">
    <property type="protein sequence ID" value="KAK9157798.1"/>
    <property type="molecule type" value="Genomic_DNA"/>
</dbReference>
<organism evidence="1 2">
    <name type="scientific">Stephania cephalantha</name>
    <dbReference type="NCBI Taxonomy" id="152367"/>
    <lineage>
        <taxon>Eukaryota</taxon>
        <taxon>Viridiplantae</taxon>
        <taxon>Streptophyta</taxon>
        <taxon>Embryophyta</taxon>
        <taxon>Tracheophyta</taxon>
        <taxon>Spermatophyta</taxon>
        <taxon>Magnoliopsida</taxon>
        <taxon>Ranunculales</taxon>
        <taxon>Menispermaceae</taxon>
        <taxon>Menispermoideae</taxon>
        <taxon>Cissampelideae</taxon>
        <taxon>Stephania</taxon>
    </lineage>
</organism>
<reference evidence="1 2" key="1">
    <citation type="submission" date="2024-01" db="EMBL/GenBank/DDBJ databases">
        <title>Genome assemblies of Stephania.</title>
        <authorList>
            <person name="Yang L."/>
        </authorList>
    </citation>
    <scope>NUCLEOTIDE SEQUENCE [LARGE SCALE GENOMIC DNA]</scope>
    <source>
        <strain evidence="1">JXDWG</strain>
        <tissue evidence="1">Leaf</tissue>
    </source>
</reference>
<protein>
    <submittedName>
        <fullName evidence="1">Uncharacterized protein</fullName>
    </submittedName>
</protein>